<feature type="chain" id="PRO_5032270149" evidence="4">
    <location>
        <begin position="26"/>
        <end position="576"/>
    </location>
</feature>
<name>A0A833T464_PHYIN</name>
<reference evidence="6" key="1">
    <citation type="submission" date="2020-04" db="EMBL/GenBank/DDBJ databases">
        <title>Hybrid Assembly of Korean Phytophthora infestans isolates.</title>
        <authorList>
            <person name="Prokchorchik M."/>
            <person name="Lee Y."/>
            <person name="Seo J."/>
            <person name="Cho J.-H."/>
            <person name="Park Y.-E."/>
            <person name="Jang D.-C."/>
            <person name="Im J.-S."/>
            <person name="Choi J.-G."/>
            <person name="Park H.-J."/>
            <person name="Lee G.-B."/>
            <person name="Lee Y.-G."/>
            <person name="Hong S.-Y."/>
            <person name="Cho K."/>
            <person name="Sohn K.H."/>
        </authorList>
    </citation>
    <scope>NUCLEOTIDE SEQUENCE</scope>
    <source>
        <strain evidence="6">KR_1_A1</strain>
    </source>
</reference>
<evidence type="ECO:0000256" key="4">
    <source>
        <dbReference type="SAM" id="SignalP"/>
    </source>
</evidence>
<feature type="domain" description="EGF-like" evidence="5">
    <location>
        <begin position="23"/>
        <end position="55"/>
    </location>
</feature>
<dbReference type="Proteomes" id="UP000602510">
    <property type="component" value="Unassembled WGS sequence"/>
</dbReference>
<evidence type="ECO:0000313" key="7">
    <source>
        <dbReference type="Proteomes" id="UP000602510"/>
    </source>
</evidence>
<dbReference type="PANTHER" id="PTHR14949">
    <property type="entry name" value="EGF-LIKE-DOMAIN, MULTIPLE 7, 8"/>
    <property type="match status" value="1"/>
</dbReference>
<feature type="disulfide bond" evidence="3">
    <location>
        <begin position="45"/>
        <end position="54"/>
    </location>
</feature>
<evidence type="ECO:0000256" key="3">
    <source>
        <dbReference type="PROSITE-ProRule" id="PRU00076"/>
    </source>
</evidence>
<dbReference type="PROSITE" id="PS50026">
    <property type="entry name" value="EGF_3"/>
    <property type="match status" value="1"/>
</dbReference>
<dbReference type="Gene3D" id="2.10.25.10">
    <property type="entry name" value="Laminin"/>
    <property type="match status" value="1"/>
</dbReference>
<keyword evidence="2 3" id="KW-1015">Disulfide bond</keyword>
<dbReference type="AlphaFoldDB" id="A0A833T464"/>
<evidence type="ECO:0000259" key="5">
    <source>
        <dbReference type="PROSITE" id="PS50026"/>
    </source>
</evidence>
<dbReference type="InterPro" id="IPR013111">
    <property type="entry name" value="EGF_extracell"/>
</dbReference>
<dbReference type="Gene3D" id="2.60.120.260">
    <property type="entry name" value="Galactose-binding domain-like"/>
    <property type="match status" value="1"/>
</dbReference>
<feature type="signal peptide" evidence="4">
    <location>
        <begin position="1"/>
        <end position="25"/>
    </location>
</feature>
<keyword evidence="1 4" id="KW-0732">Signal</keyword>
<dbReference type="InterPro" id="IPR000742">
    <property type="entry name" value="EGF"/>
</dbReference>
<keyword evidence="3" id="KW-0245">EGF-like domain</keyword>
<dbReference type="PANTHER" id="PTHR14949:SF56">
    <property type="entry name" value="EGF-LIKE-DOMAIN, MULTIPLE 7"/>
    <property type="match status" value="1"/>
</dbReference>
<keyword evidence="7" id="KW-1185">Reference proteome</keyword>
<evidence type="ECO:0000313" key="6">
    <source>
        <dbReference type="EMBL" id="KAF4046438.1"/>
    </source>
</evidence>
<comment type="caution">
    <text evidence="6">The sequence shown here is derived from an EMBL/GenBank/DDBJ whole genome shotgun (WGS) entry which is preliminary data.</text>
</comment>
<feature type="disulfide bond" evidence="3">
    <location>
        <begin position="27"/>
        <end position="37"/>
    </location>
</feature>
<proteinExistence type="predicted"/>
<organism evidence="6 7">
    <name type="scientific">Phytophthora infestans</name>
    <name type="common">Potato late blight agent</name>
    <name type="synonym">Botrytis infestans</name>
    <dbReference type="NCBI Taxonomy" id="4787"/>
    <lineage>
        <taxon>Eukaryota</taxon>
        <taxon>Sar</taxon>
        <taxon>Stramenopiles</taxon>
        <taxon>Oomycota</taxon>
        <taxon>Peronosporomycetes</taxon>
        <taxon>Peronosporales</taxon>
        <taxon>Peronosporaceae</taxon>
        <taxon>Phytophthora</taxon>
    </lineage>
</organism>
<comment type="caution">
    <text evidence="3">Lacks conserved residue(s) required for the propagation of feature annotation.</text>
</comment>
<dbReference type="PROSITE" id="PS00022">
    <property type="entry name" value="EGF_1"/>
    <property type="match status" value="2"/>
</dbReference>
<sequence>MGGRRKMLVALMLATVALLSVPTSAECPNACSGNGACMAKDMCNCYKNYEGNDCLDRTCQFGYAHADTPKGDIDYDQVRNTAGWILKDSQQFPAETYEYFSPDAIASEAHFYMECSNKGLCDRTLGTCVCFDGYEGVACQRAACPNKCSGRGTCESISELGLKAPGTLVGNPDNVSPVTYDLWDSKVTYGCRCDPWYHGADCSLRSCKVGVDPMFLSVGTATYEAFVLHVYTTGTFTADTAGVPPDNYVRLRLFDYHGESYLTEAIPILNDVSDTVKADSNAAAVAAAIKRIPNQTFRNVLCERIGKTNGDLDGYVIAARATSKGLSVICQFIDNPGRLRQLEVAAYGFKGITDPATKTYKVITVEEGFDKEWFTMQSDMTVTDIDVTLKILTVSKPGAATTEAITLFKLGSFIVVGALTAVDKITITYPIKHTLPSTVARFNTDPLSGFAVTELTVATGGVAVGATIVTVTADPGSFTGKTLFFENQFYKVVSVVAATSPNFDMTLDRAFTGNSFDGGANTILKAYKVTPPDKAYQYNYVSQCSGRGICDTQIGVCDCFKGYTNDNCDTQSILAL</sequence>
<accession>A0A833T464</accession>
<dbReference type="Pfam" id="PF07974">
    <property type="entry name" value="EGF_2"/>
    <property type="match status" value="2"/>
</dbReference>
<gene>
    <name evidence="6" type="ORF">GN244_ATG00823</name>
</gene>
<protein>
    <submittedName>
        <fullName evidence="6">EGF-like domain</fullName>
    </submittedName>
</protein>
<dbReference type="EMBL" id="WSZM01000015">
    <property type="protein sequence ID" value="KAF4046438.1"/>
    <property type="molecule type" value="Genomic_DNA"/>
</dbReference>
<evidence type="ECO:0000256" key="2">
    <source>
        <dbReference type="ARBA" id="ARBA00023157"/>
    </source>
</evidence>
<dbReference type="SMART" id="SM00181">
    <property type="entry name" value="EGF"/>
    <property type="match status" value="3"/>
</dbReference>
<dbReference type="InterPro" id="IPR050969">
    <property type="entry name" value="Dev_Signal_Modulators"/>
</dbReference>
<dbReference type="PROSITE" id="PS01186">
    <property type="entry name" value="EGF_2"/>
    <property type="match status" value="2"/>
</dbReference>
<evidence type="ECO:0000256" key="1">
    <source>
        <dbReference type="ARBA" id="ARBA00022729"/>
    </source>
</evidence>